<feature type="coiled-coil region" evidence="1">
    <location>
        <begin position="19"/>
        <end position="53"/>
    </location>
</feature>
<evidence type="ECO:0000313" key="3">
    <source>
        <dbReference type="Proteomes" id="UP000587991"/>
    </source>
</evidence>
<dbReference type="RefSeq" id="WP_168876731.1">
    <property type="nucleotide sequence ID" value="NZ_JABAIM010000001.1"/>
</dbReference>
<dbReference type="InterPro" id="IPR007236">
    <property type="entry name" value="SlyX"/>
</dbReference>
<evidence type="ECO:0000313" key="2">
    <source>
        <dbReference type="EMBL" id="NLR75182.1"/>
    </source>
</evidence>
<dbReference type="Gene3D" id="1.20.5.300">
    <property type="match status" value="1"/>
</dbReference>
<comment type="caution">
    <text evidence="2">The sequence shown here is derived from an EMBL/GenBank/DDBJ whole genome shotgun (WGS) entry which is preliminary data.</text>
</comment>
<reference evidence="2 3" key="1">
    <citation type="submission" date="2020-04" db="EMBL/GenBank/DDBJ databases">
        <title>Draft genome of Leeia sp. IMCC25680.</title>
        <authorList>
            <person name="Song J."/>
            <person name="Cho J.-C."/>
        </authorList>
    </citation>
    <scope>NUCLEOTIDE SEQUENCE [LARGE SCALE GENOMIC DNA]</scope>
    <source>
        <strain evidence="2 3">IMCC25680</strain>
    </source>
</reference>
<sequence>MEERITNLEIKFSLQDDLLDSLNQLVAKQQQQIDRLQYELVQMAQQLRALEHSRPLNAADDIPPHY</sequence>
<dbReference type="PANTHER" id="PTHR36508:SF1">
    <property type="entry name" value="PROTEIN SLYX"/>
    <property type="match status" value="1"/>
</dbReference>
<accession>A0A847SGX6</accession>
<dbReference type="Proteomes" id="UP000587991">
    <property type="component" value="Unassembled WGS sequence"/>
</dbReference>
<dbReference type="Pfam" id="PF04102">
    <property type="entry name" value="SlyX"/>
    <property type="match status" value="1"/>
</dbReference>
<keyword evidence="1" id="KW-0175">Coiled coil</keyword>
<name>A0A847SGX6_9NEIS</name>
<gene>
    <name evidence="2" type="ORF">HF682_08420</name>
</gene>
<dbReference type="AlphaFoldDB" id="A0A847SGX6"/>
<dbReference type="EMBL" id="JABAIM010000001">
    <property type="protein sequence ID" value="NLR75182.1"/>
    <property type="molecule type" value="Genomic_DNA"/>
</dbReference>
<proteinExistence type="predicted"/>
<evidence type="ECO:0000256" key="1">
    <source>
        <dbReference type="SAM" id="Coils"/>
    </source>
</evidence>
<keyword evidence="3" id="KW-1185">Reference proteome</keyword>
<organism evidence="2 3">
    <name type="scientific">Leeia aquatica</name>
    <dbReference type="NCBI Taxonomy" id="2725557"/>
    <lineage>
        <taxon>Bacteria</taxon>
        <taxon>Pseudomonadati</taxon>
        <taxon>Pseudomonadota</taxon>
        <taxon>Betaproteobacteria</taxon>
        <taxon>Neisseriales</taxon>
        <taxon>Leeiaceae</taxon>
        <taxon>Leeia</taxon>
    </lineage>
</organism>
<protein>
    <submittedName>
        <fullName evidence="2">SlyX family protein</fullName>
    </submittedName>
</protein>
<dbReference type="PANTHER" id="PTHR36508">
    <property type="entry name" value="PROTEIN SLYX"/>
    <property type="match status" value="1"/>
</dbReference>